<evidence type="ECO:0000256" key="1">
    <source>
        <dbReference type="SAM" id="SignalP"/>
    </source>
</evidence>
<evidence type="ECO:0000313" key="3">
    <source>
        <dbReference type="Proteomes" id="UP000245765"/>
    </source>
</evidence>
<organism evidence="2 3">
    <name type="scientific">Falsiroseomonas bella</name>
    <dbReference type="NCBI Taxonomy" id="2184016"/>
    <lineage>
        <taxon>Bacteria</taxon>
        <taxon>Pseudomonadati</taxon>
        <taxon>Pseudomonadota</taxon>
        <taxon>Alphaproteobacteria</taxon>
        <taxon>Acetobacterales</taxon>
        <taxon>Roseomonadaceae</taxon>
        <taxon>Falsiroseomonas</taxon>
    </lineage>
</organism>
<name>A0A317FIA1_9PROT</name>
<dbReference type="AlphaFoldDB" id="A0A317FIA1"/>
<dbReference type="EMBL" id="QGNA01000001">
    <property type="protein sequence ID" value="PWS37787.1"/>
    <property type="molecule type" value="Genomic_DNA"/>
</dbReference>
<gene>
    <name evidence="2" type="ORF">DFH01_00245</name>
</gene>
<keyword evidence="1" id="KW-0732">Signal</keyword>
<reference evidence="3" key="1">
    <citation type="submission" date="2018-05" db="EMBL/GenBank/DDBJ databases">
        <authorList>
            <person name="Du Z."/>
            <person name="Wang X."/>
        </authorList>
    </citation>
    <scope>NUCLEOTIDE SEQUENCE [LARGE SCALE GENOMIC DNA]</scope>
    <source>
        <strain evidence="3">CQN31</strain>
    </source>
</reference>
<feature type="chain" id="PRO_5016266341" evidence="1">
    <location>
        <begin position="21"/>
        <end position="175"/>
    </location>
</feature>
<accession>A0A317FIA1</accession>
<sequence length="175" mass="17694">MGEFAAIAALAASAASTVTAVAGAQQAQAAGRLQRQQAEQQAMLYGEQRQQVADAAAQEAGNRMVALRRTLGAQEAYRGARGLASDSMGASVLRSASEAELARDLDTIAINAGRERRSLGLAASRAYLSGEAAMAGAQGQALAAYGQAFRSGADALGAARGFLSGAQQPAPRGTP</sequence>
<comment type="caution">
    <text evidence="2">The sequence shown here is derived from an EMBL/GenBank/DDBJ whole genome shotgun (WGS) entry which is preliminary data.</text>
</comment>
<feature type="signal peptide" evidence="1">
    <location>
        <begin position="1"/>
        <end position="20"/>
    </location>
</feature>
<dbReference type="RefSeq" id="WP_109868409.1">
    <property type="nucleotide sequence ID" value="NZ_QGNA01000001.1"/>
</dbReference>
<protein>
    <submittedName>
        <fullName evidence="2">Uncharacterized protein</fullName>
    </submittedName>
</protein>
<evidence type="ECO:0000313" key="2">
    <source>
        <dbReference type="EMBL" id="PWS37787.1"/>
    </source>
</evidence>
<dbReference type="Proteomes" id="UP000245765">
    <property type="component" value="Unassembled WGS sequence"/>
</dbReference>
<proteinExistence type="predicted"/>
<keyword evidence="3" id="KW-1185">Reference proteome</keyword>